<gene>
    <name evidence="1" type="ORF">HKW67_06010</name>
</gene>
<proteinExistence type="predicted"/>
<accession>A0A6M4IQH6</accession>
<evidence type="ECO:0000313" key="1">
    <source>
        <dbReference type="EMBL" id="QJR35092.1"/>
    </source>
</evidence>
<name>A0A6M4IQH6_9BACT</name>
<dbReference type="KEGG" id="ggr:HKW67_06010"/>
<dbReference type="EMBL" id="CP053085">
    <property type="protein sequence ID" value="QJR35092.1"/>
    <property type="molecule type" value="Genomic_DNA"/>
</dbReference>
<organism evidence="1 2">
    <name type="scientific">Gemmatimonas groenlandica</name>
    <dbReference type="NCBI Taxonomy" id="2732249"/>
    <lineage>
        <taxon>Bacteria</taxon>
        <taxon>Pseudomonadati</taxon>
        <taxon>Gemmatimonadota</taxon>
        <taxon>Gemmatimonadia</taxon>
        <taxon>Gemmatimonadales</taxon>
        <taxon>Gemmatimonadaceae</taxon>
        <taxon>Gemmatimonas</taxon>
    </lineage>
</organism>
<dbReference type="Proteomes" id="UP000500938">
    <property type="component" value="Chromosome"/>
</dbReference>
<keyword evidence="2" id="KW-1185">Reference proteome</keyword>
<dbReference type="AlphaFoldDB" id="A0A6M4IQH6"/>
<reference evidence="1 2" key="1">
    <citation type="submission" date="2020-05" db="EMBL/GenBank/DDBJ databases">
        <title>Complete genome sequence of Gemmatimonas greenlandica TET16.</title>
        <authorList>
            <person name="Zeng Y."/>
        </authorList>
    </citation>
    <scope>NUCLEOTIDE SEQUENCE [LARGE SCALE GENOMIC DNA]</scope>
    <source>
        <strain evidence="1 2">TET16</strain>
    </source>
</reference>
<protein>
    <submittedName>
        <fullName evidence="1">Uncharacterized protein</fullName>
    </submittedName>
</protein>
<evidence type="ECO:0000313" key="2">
    <source>
        <dbReference type="Proteomes" id="UP000500938"/>
    </source>
</evidence>
<sequence length="339" mass="35488">MSTSDSSPSNSADLRSMHAPYAFPQTASASGSHTSNVARVKVGPYVPAPWRGKPALSGTPLSVTPLSVTPLSVTPLSVVAMPVSEMPPSYPTPAYFTPLGSRSQDDFVTPAFDLPAIVDETEGLAAVSFAEPVESSLPETSSLPWIDAFLSSTPAMPMRVVDEPVASFTPPSSETIVDEAVAAIEWPMTAPAPEAPTPSDAWALDEAAEQMRAIADELRDHEGIAGGLGEAARLFDASPSPDPLPAWSDDDMIDIMPVQQERAATPNRAPTPASNSALEPWADRARRAGDESAEAAARALELLARRVRDGEISLAGYEPRLGDAAALAAALAALLGVRR</sequence>
<dbReference type="RefSeq" id="WP_171224521.1">
    <property type="nucleotide sequence ID" value="NZ_CP053085.1"/>
</dbReference>